<reference evidence="1" key="1">
    <citation type="submission" date="2021-02" db="EMBL/GenBank/DDBJ databases">
        <authorList>
            <person name="Dougan E. K."/>
            <person name="Rhodes N."/>
            <person name="Thang M."/>
            <person name="Chan C."/>
        </authorList>
    </citation>
    <scope>NUCLEOTIDE SEQUENCE</scope>
</reference>
<evidence type="ECO:0000313" key="1">
    <source>
        <dbReference type="EMBL" id="CAE8601249.1"/>
    </source>
</evidence>
<dbReference type="EMBL" id="CAJNNV010012946">
    <property type="protein sequence ID" value="CAE8601249.1"/>
    <property type="molecule type" value="Genomic_DNA"/>
</dbReference>
<evidence type="ECO:0000313" key="2">
    <source>
        <dbReference type="Proteomes" id="UP000654075"/>
    </source>
</evidence>
<feature type="non-terminal residue" evidence="1">
    <location>
        <position position="1"/>
    </location>
</feature>
<accession>A0A813EU04</accession>
<dbReference type="Proteomes" id="UP000654075">
    <property type="component" value="Unassembled WGS sequence"/>
</dbReference>
<protein>
    <submittedName>
        <fullName evidence="1">Uncharacterized protein</fullName>
    </submittedName>
</protein>
<proteinExistence type="predicted"/>
<dbReference type="AlphaFoldDB" id="A0A813EU04"/>
<gene>
    <name evidence="1" type="ORF">PGLA1383_LOCUS19544</name>
</gene>
<dbReference type="OrthoDB" id="2384430at2759"/>
<feature type="non-terminal residue" evidence="1">
    <location>
        <position position="224"/>
    </location>
</feature>
<keyword evidence="2" id="KW-1185">Reference proteome</keyword>
<name>A0A813EU04_POLGL</name>
<organism evidence="1 2">
    <name type="scientific">Polarella glacialis</name>
    <name type="common">Dinoflagellate</name>
    <dbReference type="NCBI Taxonomy" id="89957"/>
    <lineage>
        <taxon>Eukaryota</taxon>
        <taxon>Sar</taxon>
        <taxon>Alveolata</taxon>
        <taxon>Dinophyceae</taxon>
        <taxon>Suessiales</taxon>
        <taxon>Suessiaceae</taxon>
        <taxon>Polarella</taxon>
    </lineage>
</organism>
<comment type="caution">
    <text evidence="1">The sequence shown here is derived from an EMBL/GenBank/DDBJ whole genome shotgun (WGS) entry which is preliminary data.</text>
</comment>
<sequence length="224" mass="24057">SFPMLRPIGSPSWRVVGRHCRCSFRLSSFAVCATGTAFDEARSRRCAAAMAFALAATAAVAGGPDRGTSCEESSASEASRHQVLRLQEALAPLRPGDAEMRARWVKEEEGWHRLPPRAWPEVRPKADEIPGIREQIELQRCPSPGSARLSPTCAKLTFDLASALVFAGVDPPAGVALYRGLASVRDLDGMVAAAVVLLEGLGVERDEEEGVRLLRDASHRGSAQ</sequence>